<keyword evidence="2" id="KW-1185">Reference proteome</keyword>
<protein>
    <submittedName>
        <fullName evidence="1">Uncharacterized protein</fullName>
    </submittedName>
</protein>
<accession>A0ACD5XY40</accession>
<evidence type="ECO:0000313" key="2">
    <source>
        <dbReference type="Proteomes" id="UP001732700"/>
    </source>
</evidence>
<dbReference type="Proteomes" id="UP001732700">
    <property type="component" value="Chromosome 5C"/>
</dbReference>
<name>A0ACD5XY40_AVESA</name>
<dbReference type="EnsemblPlants" id="AVESA.00010b.r2.5CG0899460.1">
    <property type="protein sequence ID" value="AVESA.00010b.r2.5CG0899460.1.CDS"/>
    <property type="gene ID" value="AVESA.00010b.r2.5CG0899460"/>
</dbReference>
<reference evidence="1" key="1">
    <citation type="submission" date="2021-05" db="EMBL/GenBank/DDBJ databases">
        <authorList>
            <person name="Scholz U."/>
            <person name="Mascher M."/>
            <person name="Fiebig A."/>
        </authorList>
    </citation>
    <scope>NUCLEOTIDE SEQUENCE [LARGE SCALE GENOMIC DNA]</scope>
</reference>
<organism evidence="1 2">
    <name type="scientific">Avena sativa</name>
    <name type="common">Oat</name>
    <dbReference type="NCBI Taxonomy" id="4498"/>
    <lineage>
        <taxon>Eukaryota</taxon>
        <taxon>Viridiplantae</taxon>
        <taxon>Streptophyta</taxon>
        <taxon>Embryophyta</taxon>
        <taxon>Tracheophyta</taxon>
        <taxon>Spermatophyta</taxon>
        <taxon>Magnoliopsida</taxon>
        <taxon>Liliopsida</taxon>
        <taxon>Poales</taxon>
        <taxon>Poaceae</taxon>
        <taxon>BOP clade</taxon>
        <taxon>Pooideae</taxon>
        <taxon>Poodae</taxon>
        <taxon>Poeae</taxon>
        <taxon>Poeae Chloroplast Group 1 (Aveneae type)</taxon>
        <taxon>Aveninae</taxon>
        <taxon>Avena</taxon>
    </lineage>
</organism>
<reference evidence="1" key="2">
    <citation type="submission" date="2025-09" db="UniProtKB">
        <authorList>
            <consortium name="EnsemblPlants"/>
        </authorList>
    </citation>
    <scope>IDENTIFICATION</scope>
</reference>
<evidence type="ECO:0000313" key="1">
    <source>
        <dbReference type="EnsemblPlants" id="AVESA.00010b.r2.5CG0899460.1.CDS"/>
    </source>
</evidence>
<proteinExistence type="predicted"/>
<sequence length="1228" mass="137368">MGETVDQDRGFKFGELKELLHQEMEKFCSSFQGSITAELQKLTEVPLSTEAGTGLGDLPPTSASAKAAVADDTPNIIPRVAPPATSAAFLVARLGILEEPVQPRPASPVGWRTRPSDYTDTRPPRFHKLEFPTYDGESDPLPWLNRCEQFFAGQRTPASEQTWLASYHLTGLANLWYCHMERKHGQPAWEDFVAHISRRFGPPSRSNPFGELISLCRSGTMADYQKQFLGLVSRCKVLPDDEERDIFINGLDEPLKAQVLLLKPTKLEDAMDIARSSEHLAKVTAAAQSTRSGRSSRPAVISDTSAAGTSTGATVPARPFKKLSPAEMEDRRSKGLCYNCDDPFVPGHRCKKLFMLQITGDSDDDDPTADVGHDEQPQISLLALSGIRSSRTMQLRITIGGALLTALVDTGSTHNFVASELTERVGLTVRKRAGLSVAVANGDRITSDGICCNTSIIIDQEAFSLDLYAIPLGGFDVVLGVQWLSTLGPILWDFTQLSMAFWRDSRWVVWHGEAAATSTPTLLSATDQDLMAELLEEFVTLFAEPTGLQPARAHDHHIHLVTGTEAVVVRSYCYLPLQKDELERHVLRSSTRSLFAVVIRHFRLLSCWSKKSDASGSGFGAVLHQGTGPIAFFSRPIAERHQKLAAYERELIGLVQAVRHWRPYVWGHSFTVRTYHYALKFLLDQRLSTIPQNQWVGKLFGYDFLVEFKPGVQNIVADALSRRDAEPGLAFSISSPRFTIFDNLRQTALDDPCLTALRTRILAGELGPPWGMVDGVVCYDRRAHLPDDSAFVPTVLAAVHDDSHEGIQKTLHRLRRDFHISQDRQVVRDYVHACTICQRNKTEHLHPAGLLRPLEVPSSVWSDISMDFIEGLPKVGGKSVILTVVDHFSKYAHFIPLAHPYSASTVAHAFFDDIVRLHGIPVSIVSDRDPVFTSNFWKDLFAMCGTSLRMSTTFHPQTDGQSEAVNKTIAMYLHCMTGDRPRQWVCWLLWAEFCYNSSFHSALKTTPFRVVYGRDPPAFQDYEPGHSRTSAVDAELQDRDLFLSDVRSRLLQAQEYAKLHYDGHHRELHFAVGDWVWLPLHHRAANSLPGAAKGKLGPRYYGPYRISAKINEVVYRLELPPSARIHDVFHVSLLKMYDGPPPNALQPLPPLLHGKVVPAPIKAIRARSARDTWQVLIQWEGMSAADASWEDLATFRDRHPSFQLEDELFVEGGRDVMWGQQYQRRGHQ</sequence>